<name>A0A7K1SA08_9BACT</name>
<accession>A0A7K1SA08</accession>
<reference evidence="2 3" key="1">
    <citation type="submission" date="2019-12" db="EMBL/GenBank/DDBJ databases">
        <title>Spirosoma sp. HMF4905 genome sequencing and assembly.</title>
        <authorList>
            <person name="Kang H."/>
            <person name="Cha I."/>
            <person name="Kim H."/>
            <person name="Joh K."/>
        </authorList>
    </citation>
    <scope>NUCLEOTIDE SEQUENCE [LARGE SCALE GENOMIC DNA]</scope>
    <source>
        <strain evidence="2 3">HMF4905</strain>
    </source>
</reference>
<organism evidence="2 3">
    <name type="scientific">Spirosoma arboris</name>
    <dbReference type="NCBI Taxonomy" id="2682092"/>
    <lineage>
        <taxon>Bacteria</taxon>
        <taxon>Pseudomonadati</taxon>
        <taxon>Bacteroidota</taxon>
        <taxon>Cytophagia</taxon>
        <taxon>Cytophagales</taxon>
        <taxon>Cytophagaceae</taxon>
        <taxon>Spirosoma</taxon>
    </lineage>
</organism>
<keyword evidence="1" id="KW-0472">Membrane</keyword>
<protein>
    <submittedName>
        <fullName evidence="2">DUF3592 domain-containing protein</fullName>
    </submittedName>
</protein>
<keyword evidence="1" id="KW-0812">Transmembrane</keyword>
<evidence type="ECO:0000313" key="3">
    <source>
        <dbReference type="Proteomes" id="UP000436006"/>
    </source>
</evidence>
<keyword evidence="3" id="KW-1185">Reference proteome</keyword>
<dbReference type="RefSeq" id="WP_157584923.1">
    <property type="nucleotide sequence ID" value="NZ_WPIN01000004.1"/>
</dbReference>
<dbReference type="AlphaFoldDB" id="A0A7K1SA08"/>
<feature type="transmembrane region" description="Helical" evidence="1">
    <location>
        <begin position="6"/>
        <end position="30"/>
    </location>
</feature>
<gene>
    <name evidence="2" type="ORF">GO755_11580</name>
</gene>
<feature type="transmembrane region" description="Helical" evidence="1">
    <location>
        <begin position="154"/>
        <end position="174"/>
    </location>
</feature>
<evidence type="ECO:0000256" key="1">
    <source>
        <dbReference type="SAM" id="Phobius"/>
    </source>
</evidence>
<keyword evidence="1" id="KW-1133">Transmembrane helix</keyword>
<dbReference type="EMBL" id="WPIN01000004">
    <property type="protein sequence ID" value="MVM30673.1"/>
    <property type="molecule type" value="Genomic_DNA"/>
</dbReference>
<evidence type="ECO:0000313" key="2">
    <source>
        <dbReference type="EMBL" id="MVM30673.1"/>
    </source>
</evidence>
<comment type="caution">
    <text evidence="2">The sequence shown here is derived from an EMBL/GenBank/DDBJ whole genome shotgun (WGS) entry which is preliminary data.</text>
</comment>
<feature type="transmembrane region" description="Helical" evidence="1">
    <location>
        <begin position="37"/>
        <end position="57"/>
    </location>
</feature>
<sequence>MLAFTILLAIPFQLQLVGLGAFIFLVWYFILRKYRSLGLRMFFLFSAVAAMAAYWLYCDIQDEKSMVQNGHLLTATVLEKNKLTSGTGSTIDNQITVFFQYPEGKTRVISTSEYISNEEFSALTIGQHIAVLYNPVKEQVYYTVSFSRYKTQQWILYALPMFFFLIGLIFGIVFRNYEVGIHEDTGDEYLERDGKIILDEKGNITARTLKRLNIAWKLIQIFR</sequence>
<dbReference type="Proteomes" id="UP000436006">
    <property type="component" value="Unassembled WGS sequence"/>
</dbReference>
<proteinExistence type="predicted"/>